<evidence type="ECO:0000256" key="1">
    <source>
        <dbReference type="SAM" id="MobiDB-lite"/>
    </source>
</evidence>
<feature type="compositionally biased region" description="Polar residues" evidence="1">
    <location>
        <begin position="121"/>
        <end position="130"/>
    </location>
</feature>
<feature type="signal peptide" evidence="2">
    <location>
        <begin position="1"/>
        <end position="32"/>
    </location>
</feature>
<dbReference type="Proteomes" id="UP000256269">
    <property type="component" value="Unassembled WGS sequence"/>
</dbReference>
<evidence type="ECO:0000313" key="3">
    <source>
        <dbReference type="EMBL" id="REH26948.1"/>
    </source>
</evidence>
<proteinExistence type="predicted"/>
<keyword evidence="2" id="KW-0732">Signal</keyword>
<name>A0A3E0GUV9_9PSEU</name>
<sequence>MRNPLTTVITRGLPVVAAGLALVVAQAGTAAACPVVGVAHRVTTSPDGREFHLDLIAGPTTLPVAGGTVQVAGSGYNEDQGIFLAFCAVKDGVKVGDPSTYTTLPTPCLGGRESTDGSARRITNSATGTPGVTIPYGPHGSFRTTLNLTPHLPDGTTCDVDVQCAIVTRADYTATDDRTYDQYIAVHFHG</sequence>
<dbReference type="RefSeq" id="WP_211353626.1">
    <property type="nucleotide sequence ID" value="NZ_CP144375.1"/>
</dbReference>
<reference evidence="3 4" key="1">
    <citation type="submission" date="2018-08" db="EMBL/GenBank/DDBJ databases">
        <title>Genomic Encyclopedia of Archaeal and Bacterial Type Strains, Phase II (KMG-II): from individual species to whole genera.</title>
        <authorList>
            <person name="Goeker M."/>
        </authorList>
    </citation>
    <scope>NUCLEOTIDE SEQUENCE [LARGE SCALE GENOMIC DNA]</scope>
    <source>
        <strain evidence="3 4">DSM 45791</strain>
    </source>
</reference>
<dbReference type="InterPro" id="IPR027273">
    <property type="entry name" value="Neocarzinostatin-like"/>
</dbReference>
<dbReference type="EMBL" id="QUNO01000031">
    <property type="protein sequence ID" value="REH26948.1"/>
    <property type="molecule type" value="Genomic_DNA"/>
</dbReference>
<dbReference type="SUPFAM" id="SSF49319">
    <property type="entry name" value="Actinoxanthin-like"/>
    <property type="match status" value="1"/>
</dbReference>
<organism evidence="3 4">
    <name type="scientific">Kutzneria buriramensis</name>
    <dbReference type="NCBI Taxonomy" id="1045776"/>
    <lineage>
        <taxon>Bacteria</taxon>
        <taxon>Bacillati</taxon>
        <taxon>Actinomycetota</taxon>
        <taxon>Actinomycetes</taxon>
        <taxon>Pseudonocardiales</taxon>
        <taxon>Pseudonocardiaceae</taxon>
        <taxon>Kutzneria</taxon>
    </lineage>
</organism>
<feature type="chain" id="PRO_5017700870" evidence="2">
    <location>
        <begin position="33"/>
        <end position="190"/>
    </location>
</feature>
<protein>
    <submittedName>
        <fullName evidence="3">Uncharacterized protein</fullName>
    </submittedName>
</protein>
<evidence type="ECO:0000256" key="2">
    <source>
        <dbReference type="SAM" id="SignalP"/>
    </source>
</evidence>
<dbReference type="PROSITE" id="PS51257">
    <property type="entry name" value="PROKAR_LIPOPROTEIN"/>
    <property type="match status" value="1"/>
</dbReference>
<dbReference type="AlphaFoldDB" id="A0A3E0GUV9"/>
<keyword evidence="4" id="KW-1185">Reference proteome</keyword>
<evidence type="ECO:0000313" key="4">
    <source>
        <dbReference type="Proteomes" id="UP000256269"/>
    </source>
</evidence>
<feature type="region of interest" description="Disordered" evidence="1">
    <location>
        <begin position="111"/>
        <end position="130"/>
    </location>
</feature>
<dbReference type="Gene3D" id="2.60.40.230">
    <property type="entry name" value="Neocarzinostatin-like"/>
    <property type="match status" value="1"/>
</dbReference>
<gene>
    <name evidence="3" type="ORF">BCF44_1313</name>
</gene>
<comment type="caution">
    <text evidence="3">The sequence shown here is derived from an EMBL/GenBank/DDBJ whole genome shotgun (WGS) entry which is preliminary data.</text>
</comment>
<accession>A0A3E0GUV9</accession>